<evidence type="ECO:0000313" key="5">
    <source>
        <dbReference type="Proteomes" id="UP000199582"/>
    </source>
</evidence>
<dbReference type="Proteomes" id="UP000199582">
    <property type="component" value="Unassembled WGS sequence"/>
</dbReference>
<dbReference type="InterPro" id="IPR051910">
    <property type="entry name" value="ComF/GntX_DNA_util-trans"/>
</dbReference>
<dbReference type="PANTHER" id="PTHR47505:SF1">
    <property type="entry name" value="DNA UTILIZATION PROTEIN YHGH"/>
    <property type="match status" value="1"/>
</dbReference>
<protein>
    <submittedName>
        <fullName evidence="4">Predicted amidophosphoribosyltransferases</fullName>
    </submittedName>
</protein>
<dbReference type="PANTHER" id="PTHR47505">
    <property type="entry name" value="DNA UTILIZATION PROTEIN YHGH"/>
    <property type="match status" value="1"/>
</dbReference>
<evidence type="ECO:0000259" key="2">
    <source>
        <dbReference type="Pfam" id="PF00156"/>
    </source>
</evidence>
<dbReference type="STRING" id="1287727.SAMN05443999_102404"/>
<feature type="domain" description="Phosphoribosyltransferase" evidence="2">
    <location>
        <begin position="144"/>
        <end position="240"/>
    </location>
</feature>
<dbReference type="InterPro" id="IPR029057">
    <property type="entry name" value="PRTase-like"/>
</dbReference>
<keyword evidence="4" id="KW-0808">Transferase</keyword>
<evidence type="ECO:0000256" key="1">
    <source>
        <dbReference type="ARBA" id="ARBA00008007"/>
    </source>
</evidence>
<dbReference type="RefSeq" id="WP_175544695.1">
    <property type="nucleotide sequence ID" value="NZ_FOAG01000002.1"/>
</dbReference>
<dbReference type="Gene3D" id="3.40.50.2020">
    <property type="match status" value="1"/>
</dbReference>
<proteinExistence type="inferred from homology"/>
<accession>A0A1H7KHL3</accession>
<evidence type="ECO:0000313" key="4">
    <source>
        <dbReference type="EMBL" id="SEK85417.1"/>
    </source>
</evidence>
<evidence type="ECO:0000259" key="3">
    <source>
        <dbReference type="Pfam" id="PF18912"/>
    </source>
</evidence>
<name>A0A1H7KHL3_9RHOB</name>
<reference evidence="4 5" key="1">
    <citation type="submission" date="2016-10" db="EMBL/GenBank/DDBJ databases">
        <authorList>
            <person name="de Groot N.N."/>
        </authorList>
    </citation>
    <scope>NUCLEOTIDE SEQUENCE [LARGE SCALE GENOMIC DNA]</scope>
    <source>
        <strain evidence="4 5">DSM 100674</strain>
    </source>
</reference>
<keyword evidence="5" id="KW-1185">Reference proteome</keyword>
<comment type="similarity">
    <text evidence="1">Belongs to the ComF/GntX family.</text>
</comment>
<keyword evidence="4" id="KW-0328">Glycosyltransferase</keyword>
<sequence length="243" mass="26575">MRGTAFQTAVQLVYPPRCLLCGATVDSDFGLCGPCWRDTPFISGLACDACGVPLPGDDPDLTEYCDDCLTIARPWSRGRAALRYHDNGRRLVLALKHGDRHDVVRPAAKWMARAAQPLITPNMLIAPVPLHWMRMLSRRFNQSALLAQGVARETRLPVCPDLLIRIRRTRPLKGMGVAARHAMLDDAIRVNPRRRAELIGRNILLVDDVMTSGATLSAAAQACFSAGAQNVCILTLARAAKDA</sequence>
<gene>
    <name evidence="4" type="ORF">SAMN05443999_102404</name>
</gene>
<dbReference type="InterPro" id="IPR044005">
    <property type="entry name" value="DZR_2"/>
</dbReference>
<organism evidence="4 5">
    <name type="scientific">Roseovarius azorensis</name>
    <dbReference type="NCBI Taxonomy" id="1287727"/>
    <lineage>
        <taxon>Bacteria</taxon>
        <taxon>Pseudomonadati</taxon>
        <taxon>Pseudomonadota</taxon>
        <taxon>Alphaproteobacteria</taxon>
        <taxon>Rhodobacterales</taxon>
        <taxon>Roseobacteraceae</taxon>
        <taxon>Roseovarius</taxon>
    </lineage>
</organism>
<dbReference type="CDD" id="cd06223">
    <property type="entry name" value="PRTases_typeI"/>
    <property type="match status" value="1"/>
</dbReference>
<dbReference type="Pfam" id="PF00156">
    <property type="entry name" value="Pribosyltran"/>
    <property type="match status" value="1"/>
</dbReference>
<dbReference type="Pfam" id="PF18912">
    <property type="entry name" value="DZR_2"/>
    <property type="match status" value="1"/>
</dbReference>
<dbReference type="AlphaFoldDB" id="A0A1H7KHL3"/>
<feature type="domain" description="Double zinc ribbon" evidence="3">
    <location>
        <begin position="10"/>
        <end position="69"/>
    </location>
</feature>
<dbReference type="SUPFAM" id="SSF53271">
    <property type="entry name" value="PRTase-like"/>
    <property type="match status" value="1"/>
</dbReference>
<dbReference type="InterPro" id="IPR000836">
    <property type="entry name" value="PRTase_dom"/>
</dbReference>
<dbReference type="EMBL" id="FOAG01000002">
    <property type="protein sequence ID" value="SEK85417.1"/>
    <property type="molecule type" value="Genomic_DNA"/>
</dbReference>
<dbReference type="GO" id="GO:0016757">
    <property type="term" value="F:glycosyltransferase activity"/>
    <property type="evidence" value="ECO:0007669"/>
    <property type="project" value="UniProtKB-KW"/>
</dbReference>